<feature type="active site" description="For GATase activity" evidence="9">
    <location>
        <position position="2"/>
    </location>
</feature>
<dbReference type="InterPro" id="IPR014729">
    <property type="entry name" value="Rossmann-like_a/b/a_fold"/>
</dbReference>
<evidence type="ECO:0000313" key="14">
    <source>
        <dbReference type="Proteomes" id="UP000270343"/>
    </source>
</evidence>
<dbReference type="Pfam" id="PF13537">
    <property type="entry name" value="GATase_7"/>
    <property type="match status" value="1"/>
</dbReference>
<dbReference type="GO" id="GO:0005524">
    <property type="term" value="F:ATP binding"/>
    <property type="evidence" value="ECO:0007669"/>
    <property type="project" value="UniProtKB-KW"/>
</dbReference>
<dbReference type="PANTHER" id="PTHR43284">
    <property type="entry name" value="ASPARAGINE SYNTHETASE (GLUTAMINE-HYDROLYZING)"/>
    <property type="match status" value="1"/>
</dbReference>
<comment type="pathway">
    <text evidence="1">Amino-acid biosynthesis; L-asparagine biosynthesis; L-asparagine from L-aspartate (L-Gln route): step 1/1.</text>
</comment>
<dbReference type="InterPro" id="IPR051786">
    <property type="entry name" value="ASN_synthetase/amidase"/>
</dbReference>
<dbReference type="GO" id="GO:0005829">
    <property type="term" value="C:cytosol"/>
    <property type="evidence" value="ECO:0007669"/>
    <property type="project" value="TreeGrafter"/>
</dbReference>
<organism evidence="13 14">
    <name type="scientific">Streptomyces klenkii</name>
    <dbReference type="NCBI Taxonomy" id="1420899"/>
    <lineage>
        <taxon>Bacteria</taxon>
        <taxon>Bacillati</taxon>
        <taxon>Actinomycetota</taxon>
        <taxon>Actinomycetes</taxon>
        <taxon>Kitasatosporales</taxon>
        <taxon>Streptomycetaceae</taxon>
        <taxon>Streptomyces</taxon>
    </lineage>
</organism>
<evidence type="ECO:0000313" key="13">
    <source>
        <dbReference type="EMBL" id="RKN62845.1"/>
    </source>
</evidence>
<dbReference type="Gene3D" id="3.60.20.10">
    <property type="entry name" value="Glutamine Phosphoribosylpyrophosphate, subunit 1, domain 1"/>
    <property type="match status" value="1"/>
</dbReference>
<gene>
    <name evidence="13" type="primary">asnB</name>
    <name evidence="13" type="ORF">D7231_30900</name>
</gene>
<comment type="similarity">
    <text evidence="2">Belongs to the asparagine synthetase family.</text>
</comment>
<name>A0A3B0AP81_9ACTN</name>
<evidence type="ECO:0000256" key="9">
    <source>
        <dbReference type="PIRSR" id="PIRSR001589-1"/>
    </source>
</evidence>
<keyword evidence="5 10" id="KW-0067">ATP-binding</keyword>
<evidence type="ECO:0000256" key="6">
    <source>
        <dbReference type="ARBA" id="ARBA00022888"/>
    </source>
</evidence>
<feature type="binding site" evidence="10">
    <location>
        <position position="106"/>
    </location>
    <ligand>
        <name>L-glutamine</name>
        <dbReference type="ChEBI" id="CHEBI:58359"/>
    </ligand>
</feature>
<reference evidence="13 14" key="1">
    <citation type="journal article" date="2015" name="Antonie Van Leeuwenhoek">
        <title>Streptomyces klenkii sp. nov., isolated from deep marine sediment.</title>
        <authorList>
            <person name="Veyisoglu A."/>
            <person name="Sahin N."/>
        </authorList>
    </citation>
    <scope>NUCLEOTIDE SEQUENCE [LARGE SCALE GENOMIC DNA]</scope>
    <source>
        <strain evidence="13 14">KCTC 29202</strain>
    </source>
</reference>
<accession>A0A3B0AP81</accession>
<keyword evidence="9" id="KW-0028">Amino-acid biosynthesis</keyword>
<evidence type="ECO:0000256" key="2">
    <source>
        <dbReference type="ARBA" id="ARBA00005752"/>
    </source>
</evidence>
<protein>
    <recommendedName>
        <fullName evidence="3">asparagine synthase (glutamine-hydrolyzing)</fullName>
        <ecNumber evidence="3">6.3.5.4</ecNumber>
    </recommendedName>
</protein>
<dbReference type="PIRSF" id="PIRSF001589">
    <property type="entry name" value="Asn_synthetase_glu-h"/>
    <property type="match status" value="1"/>
</dbReference>
<sequence length="639" mass="70487">MCGITGWVDFTRDLTTEQHVVRAMTGTLAARGPDAAGLWLDTHAALGHRRLAVIDLEHGTQPMRTPEQGPGGRPRAVVSYGGEIYNFRELREELVLLGHRFATRSDTEVALRAYLQWGTDFVHRLNGMYSIAIWDTAREELLLVRDRLGVKPLYYHPTPGGLLFGSEPKAVLANPLARAEAGAEELCDALLFLRTPGRVPFRGMREVKPGHLVRAGRDGIKEERYWALEARPHTDDLPTTAARVRELLDDIVPRQMTADVPLVSLLSGGLDSSTVTALAARTRAAAGDRLATFSVDFTGHTENFRPDAIRPTPDGPYALEAARHAGTEHHAIVLDRGRLLDPAVRRTVLGAWDLPYNFADLDVSLYLLFAAVRQHATVVLSGEGADEVFGGYLWFSDPGARRAETFPWLKLGAHRGLDPRSLFHPWFVDGIDLAEYEADLYRTALAEVPVLDGESAEDRRTRELSHLTLTRWLPILLDKKDRMGMANGLEGRVPFCDHRLVEYVFNVPWEMKSFGGQEKALLREAASGLLPEPVLRRKKAAYPSLQDPAYDRALITGLATAATGGGAPLSPFLDGDAVRRMTTRTAGGSLSEFERILVESTVRLDDWLRTYDIDLAPTRAVLTHAAPAHAALTDVKGAH</sequence>
<dbReference type="NCBIfam" id="TIGR01536">
    <property type="entry name" value="asn_synth_AEB"/>
    <property type="match status" value="1"/>
</dbReference>
<evidence type="ECO:0000256" key="5">
    <source>
        <dbReference type="ARBA" id="ARBA00022840"/>
    </source>
</evidence>
<dbReference type="SUPFAM" id="SSF56235">
    <property type="entry name" value="N-terminal nucleophile aminohydrolases (Ntn hydrolases)"/>
    <property type="match status" value="1"/>
</dbReference>
<feature type="binding site" evidence="10">
    <location>
        <position position="265"/>
    </location>
    <ligand>
        <name>ATP</name>
        <dbReference type="ChEBI" id="CHEBI:30616"/>
    </ligand>
</feature>
<dbReference type="EC" id="6.3.5.4" evidence="3"/>
<proteinExistence type="inferred from homology"/>
<dbReference type="Proteomes" id="UP000270343">
    <property type="component" value="Unassembled WGS sequence"/>
</dbReference>
<dbReference type="AlphaFoldDB" id="A0A3B0AP81"/>
<dbReference type="CDD" id="cd01991">
    <property type="entry name" value="Asn_synthase_B_C"/>
    <property type="match status" value="1"/>
</dbReference>
<dbReference type="GO" id="GO:0006529">
    <property type="term" value="P:asparagine biosynthetic process"/>
    <property type="evidence" value="ECO:0007669"/>
    <property type="project" value="UniProtKB-KW"/>
</dbReference>
<evidence type="ECO:0000256" key="4">
    <source>
        <dbReference type="ARBA" id="ARBA00022741"/>
    </source>
</evidence>
<feature type="site" description="Important for beta-aspartyl-AMP intermediate formation" evidence="11">
    <location>
        <position position="383"/>
    </location>
</feature>
<keyword evidence="14" id="KW-1185">Reference proteome</keyword>
<dbReference type="InterPro" id="IPR001962">
    <property type="entry name" value="Asn_synthase"/>
</dbReference>
<evidence type="ECO:0000256" key="8">
    <source>
        <dbReference type="ARBA" id="ARBA00048741"/>
    </source>
</evidence>
<evidence type="ECO:0000256" key="11">
    <source>
        <dbReference type="PIRSR" id="PIRSR001589-3"/>
    </source>
</evidence>
<dbReference type="RefSeq" id="WP_120758941.1">
    <property type="nucleotide sequence ID" value="NZ_RBAM01000020.1"/>
</dbReference>
<evidence type="ECO:0000259" key="12">
    <source>
        <dbReference type="PROSITE" id="PS51278"/>
    </source>
</evidence>
<dbReference type="OrthoDB" id="9763290at2"/>
<dbReference type="InterPro" id="IPR017932">
    <property type="entry name" value="GATase_2_dom"/>
</dbReference>
<evidence type="ECO:0000256" key="3">
    <source>
        <dbReference type="ARBA" id="ARBA00012737"/>
    </source>
</evidence>
<feature type="domain" description="Glutamine amidotransferase type-2" evidence="12">
    <location>
        <begin position="2"/>
        <end position="218"/>
    </location>
</feature>
<comment type="catalytic activity">
    <reaction evidence="8">
        <text>L-aspartate + L-glutamine + ATP + H2O = L-asparagine + L-glutamate + AMP + diphosphate + H(+)</text>
        <dbReference type="Rhea" id="RHEA:12228"/>
        <dbReference type="ChEBI" id="CHEBI:15377"/>
        <dbReference type="ChEBI" id="CHEBI:15378"/>
        <dbReference type="ChEBI" id="CHEBI:29985"/>
        <dbReference type="ChEBI" id="CHEBI:29991"/>
        <dbReference type="ChEBI" id="CHEBI:30616"/>
        <dbReference type="ChEBI" id="CHEBI:33019"/>
        <dbReference type="ChEBI" id="CHEBI:58048"/>
        <dbReference type="ChEBI" id="CHEBI:58359"/>
        <dbReference type="ChEBI" id="CHEBI:456215"/>
        <dbReference type="EC" id="6.3.5.4"/>
    </reaction>
</comment>
<evidence type="ECO:0000256" key="10">
    <source>
        <dbReference type="PIRSR" id="PIRSR001589-2"/>
    </source>
</evidence>
<keyword evidence="4 10" id="KW-0547">Nucleotide-binding</keyword>
<dbReference type="InterPro" id="IPR006426">
    <property type="entry name" value="Asn_synth_AEB"/>
</dbReference>
<dbReference type="InterPro" id="IPR033738">
    <property type="entry name" value="AsnB_N"/>
</dbReference>
<keyword evidence="7 9" id="KW-0315">Glutamine amidotransferase</keyword>
<dbReference type="CDD" id="cd00712">
    <property type="entry name" value="AsnB"/>
    <property type="match status" value="1"/>
</dbReference>
<dbReference type="Gene3D" id="3.40.50.620">
    <property type="entry name" value="HUPs"/>
    <property type="match status" value="1"/>
</dbReference>
<dbReference type="PANTHER" id="PTHR43284:SF1">
    <property type="entry name" value="ASPARAGINE SYNTHETASE"/>
    <property type="match status" value="1"/>
</dbReference>
<feature type="binding site" evidence="10">
    <location>
        <begin position="381"/>
        <end position="382"/>
    </location>
    <ligand>
        <name>ATP</name>
        <dbReference type="ChEBI" id="CHEBI:30616"/>
    </ligand>
</feature>
<dbReference type="Pfam" id="PF00733">
    <property type="entry name" value="Asn_synthase"/>
    <property type="match status" value="1"/>
</dbReference>
<dbReference type="EMBL" id="RBAM01000020">
    <property type="protein sequence ID" value="RKN62845.1"/>
    <property type="molecule type" value="Genomic_DNA"/>
</dbReference>
<dbReference type="GO" id="GO:0004066">
    <property type="term" value="F:asparagine synthase (glutamine-hydrolyzing) activity"/>
    <property type="evidence" value="ECO:0007669"/>
    <property type="project" value="UniProtKB-EC"/>
</dbReference>
<dbReference type="PROSITE" id="PS51278">
    <property type="entry name" value="GATASE_TYPE_2"/>
    <property type="match status" value="1"/>
</dbReference>
<dbReference type="SUPFAM" id="SSF52402">
    <property type="entry name" value="Adenine nucleotide alpha hydrolases-like"/>
    <property type="match status" value="1"/>
</dbReference>
<keyword evidence="6 9" id="KW-0061">Asparagine biosynthesis</keyword>
<keyword evidence="13" id="KW-0436">Ligase</keyword>
<feature type="binding site" evidence="10">
    <location>
        <position position="295"/>
    </location>
    <ligand>
        <name>ATP</name>
        <dbReference type="ChEBI" id="CHEBI:30616"/>
    </ligand>
</feature>
<evidence type="ECO:0000256" key="7">
    <source>
        <dbReference type="ARBA" id="ARBA00022962"/>
    </source>
</evidence>
<evidence type="ECO:0000256" key="1">
    <source>
        <dbReference type="ARBA" id="ARBA00005187"/>
    </source>
</evidence>
<comment type="caution">
    <text evidence="13">The sequence shown here is derived from an EMBL/GenBank/DDBJ whole genome shotgun (WGS) entry which is preliminary data.</text>
</comment>
<dbReference type="InterPro" id="IPR029055">
    <property type="entry name" value="Ntn_hydrolases_N"/>
</dbReference>